<dbReference type="Proteomes" id="UP000036959">
    <property type="component" value="Unassembled WGS sequence"/>
</dbReference>
<comment type="caution">
    <text evidence="2">The sequence shown here is derived from an EMBL/GenBank/DDBJ whole genome shotgun (WGS) entry which is preliminary data.</text>
</comment>
<keyword evidence="3" id="KW-1185">Reference proteome</keyword>
<dbReference type="EMBL" id="LFJJ01000231">
    <property type="protein sequence ID" value="KND57607.1"/>
    <property type="molecule type" value="Genomic_DNA"/>
</dbReference>
<feature type="chain" id="PRO_5005544083" evidence="1">
    <location>
        <begin position="31"/>
        <end position="153"/>
    </location>
</feature>
<dbReference type="PATRIC" id="fig|242163.4.peg.3277"/>
<keyword evidence="1" id="KW-0732">Signal</keyword>
<organism evidence="2 3">
    <name type="scientific">Candidatus Burkholderia verschuerenii</name>
    <dbReference type="NCBI Taxonomy" id="242163"/>
    <lineage>
        <taxon>Bacteria</taxon>
        <taxon>Pseudomonadati</taxon>
        <taxon>Pseudomonadota</taxon>
        <taxon>Betaproteobacteria</taxon>
        <taxon>Burkholderiales</taxon>
        <taxon>Burkholderiaceae</taxon>
        <taxon>Burkholderia</taxon>
    </lineage>
</organism>
<accession>A0A0L0M4Q5</accession>
<name>A0A0L0M4Q5_9BURK</name>
<feature type="signal peptide" evidence="1">
    <location>
        <begin position="1"/>
        <end position="30"/>
    </location>
</feature>
<evidence type="ECO:0000313" key="2">
    <source>
        <dbReference type="EMBL" id="KND57607.1"/>
    </source>
</evidence>
<sequence length="153" mass="15332">MNAAKLRVAKSIGRLAVACTAAGVCASVSAYTMPGGTITFHGALYSPLFMIGARSAAQSDGFVSLSETAVDATGAHVASVSFDALPNSAPSAEVSIRAADGRAKAGAIETRFIDGHGRRIASKAGAFHVGAAGGVLSMRGKDSGPMTLVTTYN</sequence>
<protein>
    <submittedName>
        <fullName evidence="2">Uncharacterized protein</fullName>
    </submittedName>
</protein>
<dbReference type="RefSeq" id="WP_157056225.1">
    <property type="nucleotide sequence ID" value="NZ_LFJJ01000231.1"/>
</dbReference>
<dbReference type="AlphaFoldDB" id="A0A0L0M4Q5"/>
<evidence type="ECO:0000313" key="3">
    <source>
        <dbReference type="Proteomes" id="UP000036959"/>
    </source>
</evidence>
<proteinExistence type="predicted"/>
<reference evidence="3" key="1">
    <citation type="submission" date="2015-06" db="EMBL/GenBank/DDBJ databases">
        <title>Comparative genomics of Burkholderia leaf nodule symbionts.</title>
        <authorList>
            <person name="Carlier A."/>
            <person name="Eberl L."/>
            <person name="Pinto-Carbo M."/>
        </authorList>
    </citation>
    <scope>NUCLEOTIDE SEQUENCE [LARGE SCALE GENOMIC DNA]</scope>
    <source>
        <strain evidence="3">UZHbot4</strain>
    </source>
</reference>
<gene>
    <name evidence="2" type="ORF">BVER_02308c</name>
</gene>
<dbReference type="OrthoDB" id="9133493at2"/>
<evidence type="ECO:0000256" key="1">
    <source>
        <dbReference type="SAM" id="SignalP"/>
    </source>
</evidence>